<dbReference type="Pfam" id="PF03029">
    <property type="entry name" value="ATP_bind_1"/>
    <property type="match status" value="1"/>
</dbReference>
<comment type="similarity">
    <text evidence="1">Belongs to the GPN-loop GTPase family.</text>
</comment>
<accession>A0A7Z0WLY3</accession>
<dbReference type="GO" id="GO:0016787">
    <property type="term" value="F:hydrolase activity"/>
    <property type="evidence" value="ECO:0007669"/>
    <property type="project" value="UniProtKB-KW"/>
</dbReference>
<keyword evidence="3" id="KW-0378">Hydrolase</keyword>
<dbReference type="EMBL" id="MSIF01000013">
    <property type="protein sequence ID" value="OLF08053.1"/>
    <property type="molecule type" value="Genomic_DNA"/>
</dbReference>
<dbReference type="InterPro" id="IPR052705">
    <property type="entry name" value="Gliding_Motility_GTPase"/>
</dbReference>
<dbReference type="CDD" id="cd00882">
    <property type="entry name" value="Ras_like_GTPase"/>
    <property type="match status" value="1"/>
</dbReference>
<reference evidence="5 6" key="1">
    <citation type="submission" date="2016-12" db="EMBL/GenBank/DDBJ databases">
        <title>The draft genome sequence of Actinophytocola xinjiangensis.</title>
        <authorList>
            <person name="Wang W."/>
            <person name="Yuan L."/>
        </authorList>
    </citation>
    <scope>NUCLEOTIDE SEQUENCE [LARGE SCALE GENOMIC DNA]</scope>
    <source>
        <strain evidence="5 6">CGMCC 4.4663</strain>
    </source>
</reference>
<dbReference type="Gene3D" id="3.40.50.300">
    <property type="entry name" value="P-loop containing nucleotide triphosphate hydrolases"/>
    <property type="match status" value="1"/>
</dbReference>
<gene>
    <name evidence="5" type="ORF">BLA60_24600</name>
</gene>
<evidence type="ECO:0000256" key="1">
    <source>
        <dbReference type="ARBA" id="ARBA00005290"/>
    </source>
</evidence>
<dbReference type="Proteomes" id="UP000185696">
    <property type="component" value="Unassembled WGS sequence"/>
</dbReference>
<dbReference type="PANTHER" id="PTHR42708">
    <property type="entry name" value="ATP/GTP-BINDING PROTEIN-RELATED"/>
    <property type="match status" value="1"/>
</dbReference>
<organism evidence="5 6">
    <name type="scientific">Actinophytocola xinjiangensis</name>
    <dbReference type="NCBI Taxonomy" id="485602"/>
    <lineage>
        <taxon>Bacteria</taxon>
        <taxon>Bacillati</taxon>
        <taxon>Actinomycetota</taxon>
        <taxon>Actinomycetes</taxon>
        <taxon>Pseudonocardiales</taxon>
        <taxon>Pseudonocardiaceae</taxon>
    </lineage>
</organism>
<evidence type="ECO:0000256" key="4">
    <source>
        <dbReference type="ARBA" id="ARBA00023134"/>
    </source>
</evidence>
<protein>
    <submittedName>
        <fullName evidence="5">ATP-binding protein</fullName>
    </submittedName>
</protein>
<sequence length="190" mass="20345">MGYTQDRTPVTAAKIVVAGGFGVGKTTFVGAVSEIAPLRSEAAMTAAGIGIDDTDAVPGKTSTTVAMDFGRISLGEDLVLYVFGTPGQHRFWFMWDEIVRGAIAAIVLIDTRRLADCFAAVDFFESRRVPFLVAVNNFEGAHRFRERDIREALNLPADIAVVDCDARSPASARKVLITASEYALSLTGVG</sequence>
<dbReference type="GO" id="GO:0005525">
    <property type="term" value="F:GTP binding"/>
    <property type="evidence" value="ECO:0007669"/>
    <property type="project" value="UniProtKB-KW"/>
</dbReference>
<proteinExistence type="inferred from homology"/>
<evidence type="ECO:0000256" key="3">
    <source>
        <dbReference type="ARBA" id="ARBA00022801"/>
    </source>
</evidence>
<evidence type="ECO:0000313" key="6">
    <source>
        <dbReference type="Proteomes" id="UP000185696"/>
    </source>
</evidence>
<dbReference type="SUPFAM" id="SSF52540">
    <property type="entry name" value="P-loop containing nucleoside triphosphate hydrolases"/>
    <property type="match status" value="1"/>
</dbReference>
<dbReference type="AlphaFoldDB" id="A0A7Z0WLY3"/>
<evidence type="ECO:0000256" key="2">
    <source>
        <dbReference type="ARBA" id="ARBA00022741"/>
    </source>
</evidence>
<keyword evidence="6" id="KW-1185">Reference proteome</keyword>
<keyword evidence="5" id="KW-0067">ATP-binding</keyword>
<evidence type="ECO:0000313" key="5">
    <source>
        <dbReference type="EMBL" id="OLF08053.1"/>
    </source>
</evidence>
<comment type="caution">
    <text evidence="5">The sequence shown here is derived from an EMBL/GenBank/DDBJ whole genome shotgun (WGS) entry which is preliminary data.</text>
</comment>
<dbReference type="InterPro" id="IPR004130">
    <property type="entry name" value="Gpn"/>
</dbReference>
<dbReference type="OrthoDB" id="3371691at2"/>
<dbReference type="GO" id="GO:0005524">
    <property type="term" value="F:ATP binding"/>
    <property type="evidence" value="ECO:0007669"/>
    <property type="project" value="UniProtKB-KW"/>
</dbReference>
<dbReference type="PANTHER" id="PTHR42708:SF1">
    <property type="entry name" value="GLIDING MOTILITY PROTEIN MGLA"/>
    <property type="match status" value="1"/>
</dbReference>
<keyword evidence="2" id="KW-0547">Nucleotide-binding</keyword>
<dbReference type="InterPro" id="IPR027417">
    <property type="entry name" value="P-loop_NTPase"/>
</dbReference>
<keyword evidence="4" id="KW-0342">GTP-binding</keyword>
<name>A0A7Z0WLY3_9PSEU</name>
<dbReference type="RefSeq" id="WP_075135356.1">
    <property type="nucleotide sequence ID" value="NZ_MSIF01000013.1"/>
</dbReference>